<dbReference type="Gene3D" id="1.10.600.10">
    <property type="entry name" value="Farnesyl Diphosphate Synthase"/>
    <property type="match status" value="2"/>
</dbReference>
<dbReference type="STRING" id="401625.A0A0P1BIJ0"/>
<reference evidence="2 3" key="1">
    <citation type="submission" date="2014-09" db="EMBL/GenBank/DDBJ databases">
        <authorList>
            <person name="Magalhaes I.L.F."/>
            <person name="Oliveira U."/>
            <person name="Santos F.R."/>
            <person name="Vidigal T.H.D.A."/>
            <person name="Brescovit A.D."/>
            <person name="Santos A.J."/>
        </authorList>
    </citation>
    <scope>NUCLEOTIDE SEQUENCE [LARGE SCALE GENOMIC DNA]</scope>
</reference>
<dbReference type="OrthoDB" id="10252354at2759"/>
<evidence type="ECO:0000313" key="2">
    <source>
        <dbReference type="EMBL" id="CEH15860.1"/>
    </source>
</evidence>
<keyword evidence="3" id="KW-1185">Reference proteome</keyword>
<dbReference type="SUPFAM" id="SSF48576">
    <property type="entry name" value="Terpenoid synthases"/>
    <property type="match status" value="1"/>
</dbReference>
<accession>A0A0P1BIJ0</accession>
<evidence type="ECO:0000313" key="3">
    <source>
        <dbReference type="Proteomes" id="UP000054845"/>
    </source>
</evidence>
<proteinExistence type="predicted"/>
<dbReference type="InterPro" id="IPR002060">
    <property type="entry name" value="Squ/phyt_synthse"/>
</dbReference>
<name>A0A0P1BIJ0_9BASI</name>
<sequence length="332" mass="36968">MTMPRSSAFIRRGIGCAERKPLPALASHRTPSRRLLSHTCSVHLSSSSPLDQHKHKLTPAESCAQLVAQRDHPSNLSARFYPAHLRRHFLAIRAFNVETASVKDNVSNPTLGRIRVGWWRDAVRGAFDNKATQHPTVEALRDAIHDPAVLAHGGLMEDHFIRIIDARENDVLAPSVPPLLSEIESYSEGTASRLHPTPTTPQSGAASRIPISASQRRISLPREYLGAHNVVEEQVFRLGPKAHGLQDAVFDTATRANDYFISARKEIEGLQGGRIPDEVVGVLLSSVNPLLFLRQLEKVDFDVFDPSLQQVATGRGWKLPWEMWKVRRRGNI</sequence>
<dbReference type="Pfam" id="PF00494">
    <property type="entry name" value="SQS_PSY"/>
    <property type="match status" value="2"/>
</dbReference>
<dbReference type="AlphaFoldDB" id="A0A0P1BIJ0"/>
<organism evidence="2 3">
    <name type="scientific">Ceraceosorus bombacis</name>
    <dbReference type="NCBI Taxonomy" id="401625"/>
    <lineage>
        <taxon>Eukaryota</taxon>
        <taxon>Fungi</taxon>
        <taxon>Dikarya</taxon>
        <taxon>Basidiomycota</taxon>
        <taxon>Ustilaginomycotina</taxon>
        <taxon>Exobasidiomycetes</taxon>
        <taxon>Ceraceosorales</taxon>
        <taxon>Ceraceosoraceae</taxon>
        <taxon>Ceraceosorus</taxon>
    </lineage>
</organism>
<protein>
    <submittedName>
        <fullName evidence="2">Phytoene/squalene synthetase</fullName>
    </submittedName>
</protein>
<feature type="region of interest" description="Disordered" evidence="1">
    <location>
        <begin position="188"/>
        <end position="208"/>
    </location>
</feature>
<evidence type="ECO:0000256" key="1">
    <source>
        <dbReference type="SAM" id="MobiDB-lite"/>
    </source>
</evidence>
<dbReference type="InterPro" id="IPR008949">
    <property type="entry name" value="Isoprenoid_synthase_dom_sf"/>
</dbReference>
<dbReference type="EMBL" id="CCYA01000272">
    <property type="protein sequence ID" value="CEH15860.1"/>
    <property type="molecule type" value="Genomic_DNA"/>
</dbReference>
<dbReference type="Proteomes" id="UP000054845">
    <property type="component" value="Unassembled WGS sequence"/>
</dbReference>